<name>A0ABV7XB45_9SPHN</name>
<protein>
    <submittedName>
        <fullName evidence="2">DUF4402 domain-containing protein</fullName>
    </submittedName>
</protein>
<dbReference type="RefSeq" id="WP_380857624.1">
    <property type="nucleotide sequence ID" value="NZ_JBHRXV010000003.1"/>
</dbReference>
<dbReference type="InterPro" id="IPR025514">
    <property type="entry name" value="DUF4402"/>
</dbReference>
<keyword evidence="3" id="KW-1185">Reference proteome</keyword>
<evidence type="ECO:0000256" key="1">
    <source>
        <dbReference type="SAM" id="SignalP"/>
    </source>
</evidence>
<comment type="caution">
    <text evidence="2">The sequence shown here is derived from an EMBL/GenBank/DDBJ whole genome shotgun (WGS) entry which is preliminary data.</text>
</comment>
<evidence type="ECO:0000313" key="2">
    <source>
        <dbReference type="EMBL" id="MFC3711869.1"/>
    </source>
</evidence>
<gene>
    <name evidence="2" type="ORF">ACFOMD_04765</name>
</gene>
<reference evidence="3" key="1">
    <citation type="journal article" date="2019" name="Int. J. Syst. Evol. Microbiol.">
        <title>The Global Catalogue of Microorganisms (GCM) 10K type strain sequencing project: providing services to taxonomists for standard genome sequencing and annotation.</title>
        <authorList>
            <consortium name="The Broad Institute Genomics Platform"/>
            <consortium name="The Broad Institute Genome Sequencing Center for Infectious Disease"/>
            <person name="Wu L."/>
            <person name="Ma J."/>
        </authorList>
    </citation>
    <scope>NUCLEOTIDE SEQUENCE [LARGE SCALE GENOMIC DNA]</scope>
    <source>
        <strain evidence="3">KCTC 42644</strain>
    </source>
</reference>
<dbReference type="Proteomes" id="UP001595615">
    <property type="component" value="Unassembled WGS sequence"/>
</dbReference>
<proteinExistence type="predicted"/>
<feature type="chain" id="PRO_5047499765" evidence="1">
    <location>
        <begin position="24"/>
        <end position="211"/>
    </location>
</feature>
<accession>A0ABV7XB45</accession>
<evidence type="ECO:0000313" key="3">
    <source>
        <dbReference type="Proteomes" id="UP001595615"/>
    </source>
</evidence>
<organism evidence="2 3">
    <name type="scientific">Sphingoaurantiacus capsulatus</name>
    <dbReference type="NCBI Taxonomy" id="1771310"/>
    <lineage>
        <taxon>Bacteria</taxon>
        <taxon>Pseudomonadati</taxon>
        <taxon>Pseudomonadota</taxon>
        <taxon>Alphaproteobacteria</taxon>
        <taxon>Sphingomonadales</taxon>
        <taxon>Sphingosinicellaceae</taxon>
        <taxon>Sphingoaurantiacus</taxon>
    </lineage>
</organism>
<feature type="signal peptide" evidence="1">
    <location>
        <begin position="1"/>
        <end position="23"/>
    </location>
</feature>
<dbReference type="Pfam" id="PF14352">
    <property type="entry name" value="DUF4402"/>
    <property type="match status" value="1"/>
</dbReference>
<dbReference type="EMBL" id="JBHRXV010000003">
    <property type="protein sequence ID" value="MFC3711869.1"/>
    <property type="molecule type" value="Genomic_DNA"/>
</dbReference>
<sequence>MKASVPRPLITMAIVAVTAPAFAQVQSSAMVAMSRTSATTRIDQPAAITSSQDLVFALQTPLAAALSIAPAGISSAAASAASATATASRVAPTGSTAATGPTGALSRTSVTSLSAAVPAAAQATFTVSGEAGQAISVTVPQTVDLARNGGGAETALLTTTNNLSDGPQFLGGTFAGGGTLSFAVGGQVTLASASVTSGELTGVMAVVAQYN</sequence>
<keyword evidence="1" id="KW-0732">Signal</keyword>